<dbReference type="AlphaFoldDB" id="A0A504YAC9"/>
<gene>
    <name evidence="4" type="ORF">CGC20_21850</name>
</gene>
<feature type="region of interest" description="Disordered" evidence="2">
    <location>
        <begin position="715"/>
        <end position="744"/>
    </location>
</feature>
<feature type="region of interest" description="Disordered" evidence="2">
    <location>
        <begin position="414"/>
        <end position="457"/>
    </location>
</feature>
<feature type="coiled-coil region" evidence="1">
    <location>
        <begin position="239"/>
        <end position="268"/>
    </location>
</feature>
<dbReference type="VEuPathDB" id="TriTrypDB:LdBPK_081300.1"/>
<feature type="compositionally biased region" description="Low complexity" evidence="2">
    <location>
        <begin position="414"/>
        <end position="438"/>
    </location>
</feature>
<dbReference type="PANTHER" id="PTHR10625">
    <property type="entry name" value="HISTONE DEACETYLASE HDAC1-RELATED"/>
    <property type="match status" value="1"/>
</dbReference>
<feature type="domain" description="Histone deacetylase" evidence="3">
    <location>
        <begin position="470"/>
        <end position="589"/>
    </location>
</feature>
<dbReference type="InterPro" id="IPR037138">
    <property type="entry name" value="His_deacetylse_dom_sf"/>
</dbReference>
<dbReference type="Pfam" id="PF00850">
    <property type="entry name" value="Hist_deacetyl"/>
    <property type="match status" value="2"/>
</dbReference>
<dbReference type="GO" id="GO:0000118">
    <property type="term" value="C:histone deacetylase complex"/>
    <property type="evidence" value="ECO:0007669"/>
    <property type="project" value="TreeGrafter"/>
</dbReference>
<dbReference type="VEuPathDB" id="TriTrypDB:LDHU3_21.2680"/>
<dbReference type="Gene3D" id="3.40.800.20">
    <property type="entry name" value="Histone deacetylase domain"/>
    <property type="match status" value="2"/>
</dbReference>
<dbReference type="Proteomes" id="UP000318821">
    <property type="component" value="Unassembled WGS sequence"/>
</dbReference>
<dbReference type="VEuPathDB" id="TriTrypDB:LdBPK_171590.1"/>
<dbReference type="SUPFAM" id="SSF52768">
    <property type="entry name" value="Arginase/deacetylase"/>
    <property type="match status" value="1"/>
</dbReference>
<dbReference type="EMBL" id="RHLD01000035">
    <property type="protein sequence ID" value="TPP54577.1"/>
    <property type="molecule type" value="Genomic_DNA"/>
</dbReference>
<feature type="region of interest" description="Disordered" evidence="2">
    <location>
        <begin position="763"/>
        <end position="785"/>
    </location>
</feature>
<protein>
    <submittedName>
        <fullName evidence="4">Histone deacetylase domain family protein</fullName>
    </submittedName>
</protein>
<proteinExistence type="predicted"/>
<dbReference type="GO" id="GO:0040029">
    <property type="term" value="P:epigenetic regulation of gene expression"/>
    <property type="evidence" value="ECO:0007669"/>
    <property type="project" value="TreeGrafter"/>
</dbReference>
<evidence type="ECO:0000259" key="3">
    <source>
        <dbReference type="Pfam" id="PF00850"/>
    </source>
</evidence>
<evidence type="ECO:0000313" key="4">
    <source>
        <dbReference type="EMBL" id="TPP54577.1"/>
    </source>
</evidence>
<dbReference type="PANTHER" id="PTHR10625:SF4">
    <property type="entry name" value="DEACETYLASE, PUTATIVE-RELATED"/>
    <property type="match status" value="1"/>
</dbReference>
<evidence type="ECO:0000256" key="1">
    <source>
        <dbReference type="SAM" id="Coils"/>
    </source>
</evidence>
<feature type="domain" description="Histone deacetylase" evidence="3">
    <location>
        <begin position="118"/>
        <end position="326"/>
    </location>
</feature>
<dbReference type="CDD" id="cd09992">
    <property type="entry name" value="HDAC_classII"/>
    <property type="match status" value="1"/>
</dbReference>
<feature type="region of interest" description="Disordered" evidence="2">
    <location>
        <begin position="350"/>
        <end position="381"/>
    </location>
</feature>
<evidence type="ECO:0000256" key="2">
    <source>
        <dbReference type="SAM" id="MobiDB-lite"/>
    </source>
</evidence>
<accession>A0A504YAC9</accession>
<keyword evidence="1" id="KW-0175">Coiled coil</keyword>
<feature type="compositionally biased region" description="Polar residues" evidence="2">
    <location>
        <begin position="765"/>
        <end position="774"/>
    </location>
</feature>
<dbReference type="VEuPathDB" id="TriTrypDB:LDHU3_21.2660"/>
<dbReference type="VEuPathDB" id="TriTrypDB:LdCL_210028400"/>
<dbReference type="GO" id="GO:0004407">
    <property type="term" value="F:histone deacetylase activity"/>
    <property type="evidence" value="ECO:0007669"/>
    <property type="project" value="TreeGrafter"/>
</dbReference>
<dbReference type="InterPro" id="IPR023801">
    <property type="entry name" value="His_deacetylse_dom"/>
</dbReference>
<name>A0A504YAC9_LEIDO</name>
<organism evidence="4 5">
    <name type="scientific">Leishmania donovani</name>
    <dbReference type="NCBI Taxonomy" id="5661"/>
    <lineage>
        <taxon>Eukaryota</taxon>
        <taxon>Discoba</taxon>
        <taxon>Euglenozoa</taxon>
        <taxon>Kinetoplastea</taxon>
        <taxon>Metakinetoplastina</taxon>
        <taxon>Trypanosomatida</taxon>
        <taxon>Trypanosomatidae</taxon>
        <taxon>Leishmaniinae</taxon>
        <taxon>Leishmania</taxon>
    </lineage>
</organism>
<dbReference type="InterPro" id="IPR023696">
    <property type="entry name" value="Ureohydrolase_dom_sf"/>
</dbReference>
<feature type="compositionally biased region" description="Basic and acidic residues" evidence="2">
    <location>
        <begin position="776"/>
        <end position="785"/>
    </location>
</feature>
<sequence>MPKRQRSDEKAAHHVQLSVESGSRFDAYIRGWMQGTVEQPLLRPSLLPPLTPLPTLAAPSKSGAAQTPATASAATTVGDLSRLCEWTPPSAVMPASRTAVVYDTSMLDHVSPDAGDYERPARLQSTLDHLTAIGLLPCCQRIPARTAKKHELRRVHCRELIDTVDQLDFFMGIQEGRGSVIGQDLFASEHTSRAARMAAGCVIEAVKAVLSGAATNAFAIVRPPGHHAGPANAAGYCLYNNVAVAARAAQAELAAAQAELAAAQAEHNPAGDAQQPRILILDWDVHHCDGTENIFYDDPSVLVISLHQYGNGHGHVLRKVSSAAAKNPAEISTPSKEEITADDLAALLSGGAIEPPPVSAPEASRPEAASDPPQGSTEGRRVRAAVDYNSLAAQIEEEGDAEIAALFGVDLNAASTSSSNSSSASTSSSVSADSTSVARNGTRPVHYAGDTVGLSFDETPRQRATGAEEEELFYPGTGHLNRVGGDATPAAQGRNINIPWPTHGMGDLEYLQLLHEVVLPAAREFRPELVLISCGFDSASGDLLGSMCLTPSGYYIMTRLMAQNFPKLVVALEGGYNVRNVALCSEAQANVCFAVAQGFAVDCVEALNEIEREGLEKLVRCSKTARPKVPREALAKAVTPASKLSVANKPSSSAAASATPSFSAAAPVGTAPKAQAKATAPAASAAVADSTLDDALEAFFDEEILLDEALLDATAPSALPEEETAPTNRTPGKPTRPPPKKTGDFSTALAAKMAKGLRIKACPASTASLPQAQSKPPERNDTAEKELEDALDAYMEEEQLLDEAMLDSAVDAAHRT</sequence>
<reference evidence="5" key="1">
    <citation type="submission" date="2019-02" db="EMBL/GenBank/DDBJ databases">
        <title>FDA dAtabase for Regulatory Grade micrObial Sequences (FDA-ARGOS): Supporting development and validation of Infectious Disease Dx tests.</title>
        <authorList>
            <person name="Duncan R."/>
            <person name="Fisher C."/>
            <person name="Tallon L."/>
            <person name="Sadzewicz L."/>
            <person name="Sengamalay N."/>
            <person name="Ott S."/>
            <person name="Godinez A."/>
            <person name="Nagaraj S."/>
            <person name="Vavikolanu K."/>
            <person name="Vyas G."/>
            <person name="Nadendla S."/>
            <person name="Aluvathingal J."/>
            <person name="Sichtig H."/>
        </authorList>
    </citation>
    <scope>NUCLEOTIDE SEQUENCE [LARGE SCALE GENOMIC DNA]</scope>
    <source>
        <strain evidence="5">FDAARGOS_360</strain>
    </source>
</reference>
<dbReference type="VEuPathDB" id="TriTrypDB:LdCL_210028300"/>
<evidence type="ECO:0000313" key="5">
    <source>
        <dbReference type="Proteomes" id="UP000318821"/>
    </source>
</evidence>
<comment type="caution">
    <text evidence="4">The sequence shown here is derived from an EMBL/GenBank/DDBJ whole genome shotgun (WGS) entry which is preliminary data.</text>
</comment>
<feature type="compositionally biased region" description="Low complexity" evidence="2">
    <location>
        <begin position="360"/>
        <end position="373"/>
    </location>
</feature>